<proteinExistence type="predicted"/>
<organism evidence="4 5">
    <name type="scientific">Neodothiora populina</name>
    <dbReference type="NCBI Taxonomy" id="2781224"/>
    <lineage>
        <taxon>Eukaryota</taxon>
        <taxon>Fungi</taxon>
        <taxon>Dikarya</taxon>
        <taxon>Ascomycota</taxon>
        <taxon>Pezizomycotina</taxon>
        <taxon>Dothideomycetes</taxon>
        <taxon>Dothideomycetidae</taxon>
        <taxon>Dothideales</taxon>
        <taxon>Dothioraceae</taxon>
        <taxon>Neodothiora</taxon>
    </lineage>
</organism>
<feature type="signal peptide" evidence="2">
    <location>
        <begin position="1"/>
        <end position="17"/>
    </location>
</feature>
<feature type="chain" id="PRO_5046224261" description="CPAF-like PDZ domain-containing protein" evidence="2">
    <location>
        <begin position="18"/>
        <end position="845"/>
    </location>
</feature>
<accession>A0ABR3PEF5</accession>
<evidence type="ECO:0000256" key="2">
    <source>
        <dbReference type="SAM" id="SignalP"/>
    </source>
</evidence>
<dbReference type="InterPro" id="IPR056186">
    <property type="entry name" value="PDZ_CPAF-rel"/>
</dbReference>
<dbReference type="Pfam" id="PF23658">
    <property type="entry name" value="PDZ_CPAF_rel"/>
    <property type="match status" value="1"/>
</dbReference>
<dbReference type="InterPro" id="IPR029045">
    <property type="entry name" value="ClpP/crotonase-like_dom_sf"/>
</dbReference>
<sequence>MIATQVLVASLVGLSAAAPWSAPKFPDWSPQQHPDHPGWKQPVPYIPPQPKASWNRPYPSAYSTGKSGPTGSGTVTAPAPTASSSSTAASTTSTSVSTGACASVSKLVASFSSASPAAATASIPAQVAYDCLHEIPFNQSAALALMDSIEPYLNWQTTLSYLKSPPDEYAQKIQPPYDFFAVWEEIRANASAGAYASEYEFGWPLYKAFQNAHDGHFAFYPDSVTSVFTFGRTTPLVSLSVDGESLPQPYVYADILTASFGNASFTPSYITEINGQDAIDYLLDWSQCGSLQDRDALWNNLFYIPAQVSLGSSGTGTGTFSGSGRGRFVFPGPTTTFTFANGTTVTNDNYARVLVDFSNITTGADIYNTYFATLPYASENAFDLLLSSETSESTSSNTTSSAVTSTAPTPTARTTTPAPGYPTPVVRNSYNENAGYFLSGADYADVAVLALPSFAGTDEVEFQNVNSELIAAALAANKTKLIIDVSANAGGTILQGYDIFKQLFPSILPYGATRFRAHKAFDLLGQEASELSGRWPRSLNENYTVQDIESSSWNYRSDADVNYEPFTSWPEKFGPHAYGPADDNFTSIIRWNLSDPLIPDNSGGIYVSGYLNRTNVTVQPFEAENIIIVYDGYCASTCTIFSELMRQQAGVKTIALGGRPNKDIIQAVGGVKGTNDFPYSYIFESIEEIFSFSNASDLEYYNSTALGDYTQLPLYRAPSSPVVNSRDGIRQGDESGLPLQFRYETADCRIFYTPEMVVDETVVWKTVADTVWKGGNACVAGSNDFYGSNSTVAKRRSGSGMGLEKKKKKKKKHAVRRDVDVQALWDSLDVETVGFTRGGDGVMVL</sequence>
<dbReference type="EMBL" id="JBFMKM010000008">
    <property type="protein sequence ID" value="KAL1304447.1"/>
    <property type="molecule type" value="Genomic_DNA"/>
</dbReference>
<evidence type="ECO:0000259" key="3">
    <source>
        <dbReference type="Pfam" id="PF23658"/>
    </source>
</evidence>
<feature type="domain" description="CPAF-like PDZ" evidence="3">
    <location>
        <begin position="229"/>
        <end position="357"/>
    </location>
</feature>
<dbReference type="InterPro" id="IPR052766">
    <property type="entry name" value="S41A_metabolite_peptidase"/>
</dbReference>
<feature type="region of interest" description="Disordered" evidence="1">
    <location>
        <begin position="392"/>
        <end position="425"/>
    </location>
</feature>
<protein>
    <recommendedName>
        <fullName evidence="3">CPAF-like PDZ domain-containing protein</fullName>
    </recommendedName>
</protein>
<dbReference type="SUPFAM" id="SSF52096">
    <property type="entry name" value="ClpP/crotonase"/>
    <property type="match status" value="1"/>
</dbReference>
<dbReference type="PANTHER" id="PTHR37049:SF4">
    <property type="entry name" value="RHODANESE DOMAIN-CONTAINING PROTEIN"/>
    <property type="match status" value="1"/>
</dbReference>
<keyword evidence="2" id="KW-0732">Signal</keyword>
<feature type="compositionally biased region" description="Low complexity" evidence="1">
    <location>
        <begin position="63"/>
        <end position="93"/>
    </location>
</feature>
<comment type="caution">
    <text evidence="4">The sequence shown here is derived from an EMBL/GenBank/DDBJ whole genome shotgun (WGS) entry which is preliminary data.</text>
</comment>
<name>A0ABR3PEF5_9PEZI</name>
<evidence type="ECO:0000313" key="5">
    <source>
        <dbReference type="Proteomes" id="UP001562354"/>
    </source>
</evidence>
<gene>
    <name evidence="4" type="ORF">AAFC00_003443</name>
</gene>
<feature type="region of interest" description="Disordered" evidence="1">
    <location>
        <begin position="25"/>
        <end position="93"/>
    </location>
</feature>
<keyword evidence="5" id="KW-1185">Reference proteome</keyword>
<evidence type="ECO:0000313" key="4">
    <source>
        <dbReference type="EMBL" id="KAL1304447.1"/>
    </source>
</evidence>
<dbReference type="RefSeq" id="XP_069200722.1">
    <property type="nucleotide sequence ID" value="XM_069342914.1"/>
</dbReference>
<dbReference type="Proteomes" id="UP001562354">
    <property type="component" value="Unassembled WGS sequence"/>
</dbReference>
<dbReference type="Gene3D" id="3.90.226.10">
    <property type="entry name" value="2-enoyl-CoA Hydratase, Chain A, domain 1"/>
    <property type="match status" value="1"/>
</dbReference>
<reference evidence="4 5" key="1">
    <citation type="submission" date="2024-07" db="EMBL/GenBank/DDBJ databases">
        <title>Draft sequence of the Neodothiora populina.</title>
        <authorList>
            <person name="Drown D.D."/>
            <person name="Schuette U.S."/>
            <person name="Buechlein A.B."/>
            <person name="Rusch D.R."/>
            <person name="Winton L.W."/>
            <person name="Adams G.A."/>
        </authorList>
    </citation>
    <scope>NUCLEOTIDE SEQUENCE [LARGE SCALE GENOMIC DNA]</scope>
    <source>
        <strain evidence="4 5">CPC 39397</strain>
    </source>
</reference>
<dbReference type="GeneID" id="95977144"/>
<evidence type="ECO:0000256" key="1">
    <source>
        <dbReference type="SAM" id="MobiDB-lite"/>
    </source>
</evidence>
<feature type="compositionally biased region" description="Low complexity" evidence="1">
    <location>
        <begin position="392"/>
        <end position="418"/>
    </location>
</feature>
<dbReference type="PANTHER" id="PTHR37049">
    <property type="entry name" value="PEPTIDASE S41 FAMILY PROTEIN"/>
    <property type="match status" value="1"/>
</dbReference>